<evidence type="ECO:0000256" key="1">
    <source>
        <dbReference type="SAM" id="MobiDB-lite"/>
    </source>
</evidence>
<reference evidence="3" key="1">
    <citation type="journal article" date="2023" name="Commun. Biol.">
        <title>Genome analysis of Parmales, the sister group of diatoms, reveals the evolutionary specialization of diatoms from phago-mixotrophs to photoautotrophs.</title>
        <authorList>
            <person name="Ban H."/>
            <person name="Sato S."/>
            <person name="Yoshikawa S."/>
            <person name="Yamada K."/>
            <person name="Nakamura Y."/>
            <person name="Ichinomiya M."/>
            <person name="Sato N."/>
            <person name="Blanc-Mathieu R."/>
            <person name="Endo H."/>
            <person name="Kuwata A."/>
            <person name="Ogata H."/>
        </authorList>
    </citation>
    <scope>NUCLEOTIDE SEQUENCE [LARGE SCALE GENOMIC DNA]</scope>
    <source>
        <strain evidence="3">NIES 3700</strain>
    </source>
</reference>
<dbReference type="OrthoDB" id="10651398at2759"/>
<evidence type="ECO:0000313" key="2">
    <source>
        <dbReference type="EMBL" id="GMH58466.1"/>
    </source>
</evidence>
<keyword evidence="3" id="KW-1185">Reference proteome</keyword>
<name>A0A9W6ZUW5_9STRA</name>
<feature type="region of interest" description="Disordered" evidence="1">
    <location>
        <begin position="1"/>
        <end position="26"/>
    </location>
</feature>
<organism evidence="2 3">
    <name type="scientific">Triparma laevis f. longispina</name>
    <dbReference type="NCBI Taxonomy" id="1714387"/>
    <lineage>
        <taxon>Eukaryota</taxon>
        <taxon>Sar</taxon>
        <taxon>Stramenopiles</taxon>
        <taxon>Ochrophyta</taxon>
        <taxon>Bolidophyceae</taxon>
        <taxon>Parmales</taxon>
        <taxon>Triparmaceae</taxon>
        <taxon>Triparma</taxon>
    </lineage>
</organism>
<accession>A0A9W6ZUW5</accession>
<feature type="compositionally biased region" description="Polar residues" evidence="1">
    <location>
        <begin position="15"/>
        <end position="26"/>
    </location>
</feature>
<protein>
    <submittedName>
        <fullName evidence="2">Uncharacterized protein</fullName>
    </submittedName>
</protein>
<dbReference type="EMBL" id="BRXW01000478">
    <property type="protein sequence ID" value="GMH58466.1"/>
    <property type="molecule type" value="Genomic_DNA"/>
</dbReference>
<dbReference type="AlphaFoldDB" id="A0A9W6ZUW5"/>
<sequence>MLTRKSIGGGERSAAESTRLSMPMSANAQAFEDGTVSGDMERVEIVSRAAWEFGEPCNVESGLNNSVKDDVETLSNVRLLAATDLGEALPVDLKAAIAMLTAKDVELKAKDDALIKEATLRANIEAALKKSAAANTFDDSDVQAVNGKHGLYHSMIYDRTTKTVRLEIHEDPDEVLESLTEDMAEARDKLHQKVLKKTTSDNEMIVHWTFVDQNKGINFSLLLRLKVERDANGQIRIAVESMEEEGEAAPLRSSY</sequence>
<evidence type="ECO:0000313" key="3">
    <source>
        <dbReference type="Proteomes" id="UP001165122"/>
    </source>
</evidence>
<comment type="caution">
    <text evidence="2">The sequence shown here is derived from an EMBL/GenBank/DDBJ whole genome shotgun (WGS) entry which is preliminary data.</text>
</comment>
<proteinExistence type="predicted"/>
<gene>
    <name evidence="2" type="ORF">TrLO_g7393</name>
</gene>
<dbReference type="Proteomes" id="UP001165122">
    <property type="component" value="Unassembled WGS sequence"/>
</dbReference>